<name>A0A8H7CFN3_9AGAR</name>
<protein>
    <recommendedName>
        <fullName evidence="5">DUF2828 domain-containing protein</fullName>
    </recommendedName>
</protein>
<dbReference type="Pfam" id="PF11443">
    <property type="entry name" value="DUF2828"/>
    <property type="match status" value="1"/>
</dbReference>
<evidence type="ECO:0000313" key="4">
    <source>
        <dbReference type="Proteomes" id="UP000620124"/>
    </source>
</evidence>
<dbReference type="InterPro" id="IPR036465">
    <property type="entry name" value="vWFA_dom_sf"/>
</dbReference>
<dbReference type="InterPro" id="IPR011205">
    <property type="entry name" value="UCP015417_vWA"/>
</dbReference>
<dbReference type="Pfam" id="PF25043">
    <property type="entry name" value="DUF7788"/>
    <property type="match status" value="1"/>
</dbReference>
<dbReference type="InterPro" id="IPR056690">
    <property type="entry name" value="DUF7788"/>
</dbReference>
<organism evidence="3 4">
    <name type="scientific">Mycena venus</name>
    <dbReference type="NCBI Taxonomy" id="2733690"/>
    <lineage>
        <taxon>Eukaryota</taxon>
        <taxon>Fungi</taxon>
        <taxon>Dikarya</taxon>
        <taxon>Basidiomycota</taxon>
        <taxon>Agaricomycotina</taxon>
        <taxon>Agaricomycetes</taxon>
        <taxon>Agaricomycetidae</taxon>
        <taxon>Agaricales</taxon>
        <taxon>Marasmiineae</taxon>
        <taxon>Mycenaceae</taxon>
        <taxon>Mycena</taxon>
    </lineage>
</organism>
<sequence>MQGENSSSFSWTKSSQNPILPAIPELFNPNFLDELIPPSTAKTENLAAPAERNAMMDALIESSHWTYTENGAAAYDSTLSPTLDAFQALSRYSYSEQVNGLLEKAWAEDPSLTLKIVWNLRSIHEGKSERDAFYRAFGWLYDNHPRTAIMNLHLLVEPICRKSNEKSTSESVPHGYWKDLLNILALATLDELSNINRPAGFLDFRAGKSRSERGGPKDTSKEAARALRLSTGIANHARVERKLADPKYRALYVAIARLFSARLIADLGILREANEAGTVQARQTRLRSLSLAAKWAPSLNATHDRHTNITTAISRLLYQSAPLDFPFPSALKNISSLDSLEATEIIRSVYRRWVISPLRAASLVTESFMSANRWTQISYSRVSSVCMKNNKAHFFKRDPVGFQKYLISVEKGYRKISGATLLPHQLIGEIWEELVAVQLRVLEAQWKTLVQNLRDAGTIENSIAICDVSGSMGSIHRYRAKNVDPIFPAVALSLLLSQLANPPFNNGFITFSSDPQFVRLDPAKSLVETVRDMESAYWEMNTDIEAVFLRLLLPLAIQHKVKPEDMVKRLFVFSDMQFDAAAPTAGVPGIWETNYDVIAREFGAAGYEMPEIVYWNLSGYGTVEVLAERTGVALMSGFSPAMLKVFMGEKVPEVEEEDMDWEQVPQAEEAQAQVQQSQFNPLNIMKIALFKECYSGLVVVD</sequence>
<accession>A0A8H7CFN3</accession>
<evidence type="ECO:0008006" key="5">
    <source>
        <dbReference type="Google" id="ProtNLM"/>
    </source>
</evidence>
<dbReference type="InterPro" id="IPR058580">
    <property type="entry name" value="DUF2828"/>
</dbReference>
<gene>
    <name evidence="3" type="ORF">MVEN_02296600</name>
</gene>
<dbReference type="Gene3D" id="3.40.50.410">
    <property type="entry name" value="von Willebrand factor, type A domain"/>
    <property type="match status" value="1"/>
</dbReference>
<dbReference type="AlphaFoldDB" id="A0A8H7CFN3"/>
<evidence type="ECO:0000313" key="3">
    <source>
        <dbReference type="EMBL" id="KAF7334661.1"/>
    </source>
</evidence>
<comment type="caution">
    <text evidence="3">The sequence shown here is derived from an EMBL/GenBank/DDBJ whole genome shotgun (WGS) entry which is preliminary data.</text>
</comment>
<dbReference type="PIRSF" id="PIRSF015417">
    <property type="entry name" value="T31B5_30_vWA"/>
    <property type="match status" value="1"/>
</dbReference>
<evidence type="ECO:0000259" key="1">
    <source>
        <dbReference type="Pfam" id="PF11443"/>
    </source>
</evidence>
<proteinExistence type="predicted"/>
<dbReference type="PANTHER" id="PTHR31373:SF27">
    <property type="entry name" value="TROVE DOMAIN-CONTAINING PROTEIN"/>
    <property type="match status" value="1"/>
</dbReference>
<dbReference type="OrthoDB" id="1149618at2759"/>
<keyword evidence="4" id="KW-1185">Reference proteome</keyword>
<dbReference type="SUPFAM" id="SSF53300">
    <property type="entry name" value="vWA-like"/>
    <property type="match status" value="1"/>
</dbReference>
<feature type="domain" description="DUF2828" evidence="1">
    <location>
        <begin position="68"/>
        <end position="459"/>
    </location>
</feature>
<feature type="domain" description="DUF7788" evidence="2">
    <location>
        <begin position="461"/>
        <end position="688"/>
    </location>
</feature>
<evidence type="ECO:0000259" key="2">
    <source>
        <dbReference type="Pfam" id="PF25043"/>
    </source>
</evidence>
<reference evidence="3" key="1">
    <citation type="submission" date="2020-05" db="EMBL/GenBank/DDBJ databases">
        <title>Mycena genomes resolve the evolution of fungal bioluminescence.</title>
        <authorList>
            <person name="Tsai I.J."/>
        </authorList>
    </citation>
    <scope>NUCLEOTIDE SEQUENCE</scope>
    <source>
        <strain evidence="3">CCC161011</strain>
    </source>
</reference>
<dbReference type="Proteomes" id="UP000620124">
    <property type="component" value="Unassembled WGS sequence"/>
</dbReference>
<dbReference type="PANTHER" id="PTHR31373">
    <property type="entry name" value="OS06G0652100 PROTEIN"/>
    <property type="match status" value="1"/>
</dbReference>
<dbReference type="EMBL" id="JACAZI010000026">
    <property type="protein sequence ID" value="KAF7334661.1"/>
    <property type="molecule type" value="Genomic_DNA"/>
</dbReference>